<comment type="caution">
    <text evidence="2">The sequence shown here is derived from an EMBL/GenBank/DDBJ whole genome shotgun (WGS) entry which is preliminary data.</text>
</comment>
<organism evidence="2 3">
    <name type="scientific">Cardiocondyla obscurior</name>
    <dbReference type="NCBI Taxonomy" id="286306"/>
    <lineage>
        <taxon>Eukaryota</taxon>
        <taxon>Metazoa</taxon>
        <taxon>Ecdysozoa</taxon>
        <taxon>Arthropoda</taxon>
        <taxon>Hexapoda</taxon>
        <taxon>Insecta</taxon>
        <taxon>Pterygota</taxon>
        <taxon>Neoptera</taxon>
        <taxon>Endopterygota</taxon>
        <taxon>Hymenoptera</taxon>
        <taxon>Apocrita</taxon>
        <taxon>Aculeata</taxon>
        <taxon>Formicoidea</taxon>
        <taxon>Formicidae</taxon>
        <taxon>Myrmicinae</taxon>
        <taxon>Cardiocondyla</taxon>
    </lineage>
</organism>
<gene>
    <name evidence="2" type="ORF">PUN28_016790</name>
</gene>
<keyword evidence="3" id="KW-1185">Reference proteome</keyword>
<dbReference type="EMBL" id="JADYXP020000019">
    <property type="protein sequence ID" value="KAL0105368.1"/>
    <property type="molecule type" value="Genomic_DNA"/>
</dbReference>
<evidence type="ECO:0008006" key="4">
    <source>
        <dbReference type="Google" id="ProtNLM"/>
    </source>
</evidence>
<feature type="chain" id="PRO_5043822640" description="Secreted protein" evidence="1">
    <location>
        <begin position="18"/>
        <end position="99"/>
    </location>
</feature>
<name>A0AAW2ERF3_9HYME</name>
<evidence type="ECO:0000313" key="2">
    <source>
        <dbReference type="EMBL" id="KAL0105368.1"/>
    </source>
</evidence>
<evidence type="ECO:0000256" key="1">
    <source>
        <dbReference type="SAM" id="SignalP"/>
    </source>
</evidence>
<feature type="signal peptide" evidence="1">
    <location>
        <begin position="1"/>
        <end position="17"/>
    </location>
</feature>
<evidence type="ECO:0000313" key="3">
    <source>
        <dbReference type="Proteomes" id="UP001430953"/>
    </source>
</evidence>
<dbReference type="AlphaFoldDB" id="A0AAW2ERF3"/>
<proteinExistence type="predicted"/>
<accession>A0AAW2ERF3</accession>
<dbReference type="Proteomes" id="UP001430953">
    <property type="component" value="Unassembled WGS sequence"/>
</dbReference>
<reference evidence="2 3" key="1">
    <citation type="submission" date="2023-03" db="EMBL/GenBank/DDBJ databases">
        <title>High recombination rates correlate with genetic variation in Cardiocondyla obscurior ants.</title>
        <authorList>
            <person name="Errbii M."/>
        </authorList>
    </citation>
    <scope>NUCLEOTIDE SEQUENCE [LARGE SCALE GENOMIC DNA]</scope>
    <source>
        <strain evidence="2">Alpha-2009</strain>
        <tissue evidence="2">Whole body</tissue>
    </source>
</reference>
<keyword evidence="1" id="KW-0732">Signal</keyword>
<sequence>MFLPNVFYYLLYPLLHAFQCIPDKLLATNACQDLSFETVVKLKIAQCVVECVADKHNIGTQWRNQSSHSEYFGTIFDNTSSGSTPSCCIFTFSVYFIPK</sequence>
<protein>
    <recommendedName>
        <fullName evidence="4">Secreted protein</fullName>
    </recommendedName>
</protein>